<feature type="region of interest" description="Disordered" evidence="1">
    <location>
        <begin position="1"/>
        <end position="39"/>
    </location>
</feature>
<dbReference type="SUPFAM" id="SSF48403">
    <property type="entry name" value="Ankyrin repeat"/>
    <property type="match status" value="1"/>
</dbReference>
<evidence type="ECO:0000259" key="2">
    <source>
        <dbReference type="PROSITE" id="PS50280"/>
    </source>
</evidence>
<dbReference type="Gene3D" id="1.25.40.20">
    <property type="entry name" value="Ankyrin repeat-containing domain"/>
    <property type="match status" value="1"/>
</dbReference>
<dbReference type="Proteomes" id="UP000502894">
    <property type="component" value="Chromosome"/>
</dbReference>
<dbReference type="NCBIfam" id="NF043024">
    <property type="entry name" value="T4SS_AnkI"/>
    <property type="match status" value="1"/>
</dbReference>
<sequence length="525" mass="60434">MPHSEKRKKKTPSKLDDYETSFSHENRQGSKLKHTKQKERKARDIGLFFFSNPEKNKYQTSTSKKNLVKKQFLTALGIDNMKPADYIASPLDQNDSVAVTPVNLLKKQGGRGLFAKQYIPAGTCIGVYTGVVFESQKDFDLYFKENPNADNAYTMNVGAKVVDGAIQGNFTRYINFSDSQPNTMFVEGILNRRKVAKVMTTRDLYEGEQLLIDYNQYSEDFSKKYFFLNPEDGMYSAKEIRDINCEEYTLMEMTADIDALQIKENDFVYATTIGNVILQNGRLSRLEIMPDQSALDLPFLKTSRFKVILDFDEADNFTPLMLACYAGQLENVDWLTNQKVNINRQQHHSGNCPLFLALDGYADGGINDRAIYREIIQLLIKKEANILIHDRADMTFIHKAISVLSTRDFKSILTLIQEQEHILFSDLFTYLDESDLDILFYCLNTKFFDKAKILLDMFPDYFNESSKNKQQKFHCKKEFKNAISDYNEVDKSDLMRILGDSKYNVPAEFLDALTSNEEEQPSYSL</sequence>
<feature type="compositionally biased region" description="Basic residues" evidence="1">
    <location>
        <begin position="1"/>
        <end position="12"/>
    </location>
</feature>
<keyword evidence="4" id="KW-1185">Reference proteome</keyword>
<dbReference type="Pfam" id="PF00023">
    <property type="entry name" value="Ank"/>
    <property type="match status" value="1"/>
</dbReference>
<dbReference type="Gene3D" id="2.170.270.10">
    <property type="entry name" value="SET domain"/>
    <property type="match status" value="1"/>
</dbReference>
<dbReference type="InterPro" id="IPR036770">
    <property type="entry name" value="Ankyrin_rpt-contain_sf"/>
</dbReference>
<evidence type="ECO:0000256" key="1">
    <source>
        <dbReference type="SAM" id="MobiDB-lite"/>
    </source>
</evidence>
<feature type="domain" description="SET" evidence="2">
    <location>
        <begin position="89"/>
        <end position="215"/>
    </location>
</feature>
<organism evidence="3 4">
    <name type="scientific">Legionella antarctica</name>
    <dbReference type="NCBI Taxonomy" id="2708020"/>
    <lineage>
        <taxon>Bacteria</taxon>
        <taxon>Pseudomonadati</taxon>
        <taxon>Pseudomonadota</taxon>
        <taxon>Gammaproteobacteria</taxon>
        <taxon>Legionellales</taxon>
        <taxon>Legionellaceae</taxon>
        <taxon>Legionella</taxon>
    </lineage>
</organism>
<accession>A0A6F8T679</accession>
<protein>
    <recommendedName>
        <fullName evidence="2">SET domain-containing protein</fullName>
    </recommendedName>
</protein>
<dbReference type="KEGG" id="lant:TUM19329_20740"/>
<dbReference type="PROSITE" id="PS50280">
    <property type="entry name" value="SET"/>
    <property type="match status" value="1"/>
</dbReference>
<reference evidence="3" key="1">
    <citation type="journal article" date="2020" name="Microbiol. Resour. Announc.">
        <title>Complete Genome Sequence of Novel Psychrotolerant Legionella Strain TUM19329, Isolated from Antarctic Lake Sediment.</title>
        <authorList>
            <person name="Shimada S."/>
            <person name="Nakai R."/>
            <person name="Aoki K."/>
            <person name="Shimoeda N."/>
            <person name="Ohno G."/>
            <person name="Miyazaki Y."/>
            <person name="Kudoh S."/>
            <person name="Imura S."/>
            <person name="Watanabe K."/>
            <person name="Ishii Y."/>
            <person name="Tateda K."/>
        </authorList>
    </citation>
    <scope>NUCLEOTIDE SEQUENCE [LARGE SCALE GENOMIC DNA]</scope>
    <source>
        <strain evidence="3">TUM19329</strain>
    </source>
</reference>
<dbReference type="EMBL" id="AP022839">
    <property type="protein sequence ID" value="BCA95713.1"/>
    <property type="molecule type" value="Genomic_DNA"/>
</dbReference>
<dbReference type="RefSeq" id="WP_173237239.1">
    <property type="nucleotide sequence ID" value="NZ_AP022839.1"/>
</dbReference>
<dbReference type="SUPFAM" id="SSF82199">
    <property type="entry name" value="SET domain"/>
    <property type="match status" value="1"/>
</dbReference>
<feature type="compositionally biased region" description="Basic residues" evidence="1">
    <location>
        <begin position="30"/>
        <end position="39"/>
    </location>
</feature>
<dbReference type="SMART" id="SM00248">
    <property type="entry name" value="ANK"/>
    <property type="match status" value="2"/>
</dbReference>
<dbReference type="SMART" id="SM00317">
    <property type="entry name" value="SET"/>
    <property type="match status" value="1"/>
</dbReference>
<gene>
    <name evidence="3" type="primary">legAS4</name>
    <name evidence="3" type="ORF">TUM19329_20740</name>
</gene>
<dbReference type="Pfam" id="PF00856">
    <property type="entry name" value="SET"/>
    <property type="match status" value="1"/>
</dbReference>
<name>A0A6F8T679_9GAMM</name>
<dbReference type="InterPro" id="IPR002110">
    <property type="entry name" value="Ankyrin_rpt"/>
</dbReference>
<evidence type="ECO:0000313" key="3">
    <source>
        <dbReference type="EMBL" id="BCA95713.1"/>
    </source>
</evidence>
<dbReference type="AlphaFoldDB" id="A0A6F8T679"/>
<evidence type="ECO:0000313" key="4">
    <source>
        <dbReference type="Proteomes" id="UP000502894"/>
    </source>
</evidence>
<proteinExistence type="predicted"/>
<dbReference type="InterPro" id="IPR046341">
    <property type="entry name" value="SET_dom_sf"/>
</dbReference>
<dbReference type="InterPro" id="IPR001214">
    <property type="entry name" value="SET_dom"/>
</dbReference>
<feature type="compositionally biased region" description="Basic and acidic residues" evidence="1">
    <location>
        <begin position="13"/>
        <end position="28"/>
    </location>
</feature>